<dbReference type="RefSeq" id="WP_118913075.1">
    <property type="nucleotide sequence ID" value="NZ_CBCRVH010000004.1"/>
</dbReference>
<name>A0A417Z707_9MICO</name>
<keyword evidence="7" id="KW-0032">Aminotransferase</keyword>
<feature type="domain" description="Aminotransferase class V" evidence="6">
    <location>
        <begin position="53"/>
        <end position="422"/>
    </location>
</feature>
<keyword evidence="3" id="KW-0663">Pyridoxal phosphate</keyword>
<sequence>MSSVLSTLAATRQPKSLPASLSAVRASARATPATVSDGVGVPTLHHTVVEFANLDHGATAPALVGVAEAAERILRTYGSVHRGAGYASRLTTSWFEEARSEVAHFVGLGKDSHVVFTRNTTDALALLAHVLPDNAQVFVFESAHHAALLPWPAERTTRLSVPSSPEAAIATVDAALSRFRATSDAPALVVITGACNVTGEIWPIGELAAVARSHGARSVVDAAQLAPHRVIDVAAWGVDYVAFSGHKMYAPYGAGVLAGRADWLDAADPYLPAGGASKRVTTDDVVWSEGPARHEGGTPNAVGAIALAAAAAKLRAHRHAIENHEHRVHGIIRDGLSALPGVQILHVLGSDEEPVDGVGVTTFTVDGYDPTLVAQVLADEHGIAVRDGRFCAHLLCDERLGKGATAVRASIGLATTVEHAHRLVAAVRALVERGPAFEYMHTPGIGWAPVGDERDLSEPRPW</sequence>
<evidence type="ECO:0000313" key="8">
    <source>
        <dbReference type="Proteomes" id="UP000285376"/>
    </source>
</evidence>
<dbReference type="EMBL" id="QWLM01000005">
    <property type="protein sequence ID" value="RHW46391.1"/>
    <property type="molecule type" value="Genomic_DNA"/>
</dbReference>
<evidence type="ECO:0000256" key="3">
    <source>
        <dbReference type="ARBA" id="ARBA00022898"/>
    </source>
</evidence>
<comment type="catalytic activity">
    <reaction evidence="4">
        <text>(sulfur carrier)-H + L-cysteine = (sulfur carrier)-SH + L-alanine</text>
        <dbReference type="Rhea" id="RHEA:43892"/>
        <dbReference type="Rhea" id="RHEA-COMP:14737"/>
        <dbReference type="Rhea" id="RHEA-COMP:14739"/>
        <dbReference type="ChEBI" id="CHEBI:29917"/>
        <dbReference type="ChEBI" id="CHEBI:35235"/>
        <dbReference type="ChEBI" id="CHEBI:57972"/>
        <dbReference type="ChEBI" id="CHEBI:64428"/>
        <dbReference type="EC" id="2.8.1.7"/>
    </reaction>
</comment>
<comment type="cofactor">
    <cofactor evidence="1 5">
        <name>pyridoxal 5'-phosphate</name>
        <dbReference type="ChEBI" id="CHEBI:597326"/>
    </cofactor>
</comment>
<dbReference type="PANTHER" id="PTHR43586">
    <property type="entry name" value="CYSTEINE DESULFURASE"/>
    <property type="match status" value="1"/>
</dbReference>
<proteinExistence type="inferred from homology"/>
<dbReference type="Proteomes" id="UP000285376">
    <property type="component" value="Unassembled WGS sequence"/>
</dbReference>
<dbReference type="PROSITE" id="PS00595">
    <property type="entry name" value="AA_TRANSFER_CLASS_5"/>
    <property type="match status" value="1"/>
</dbReference>
<evidence type="ECO:0000256" key="2">
    <source>
        <dbReference type="ARBA" id="ARBA00010447"/>
    </source>
</evidence>
<dbReference type="Gene3D" id="3.90.1150.10">
    <property type="entry name" value="Aspartate Aminotransferase, domain 1"/>
    <property type="match status" value="1"/>
</dbReference>
<dbReference type="PANTHER" id="PTHR43586:SF8">
    <property type="entry name" value="CYSTEINE DESULFURASE 1, CHLOROPLASTIC"/>
    <property type="match status" value="1"/>
</dbReference>
<protein>
    <submittedName>
        <fullName evidence="7">Aminotransferase class V-fold PLP-dependent enzyme</fullName>
    </submittedName>
</protein>
<dbReference type="InterPro" id="IPR015422">
    <property type="entry name" value="PyrdxlP-dep_Trfase_small"/>
</dbReference>
<dbReference type="Gene3D" id="3.40.640.10">
    <property type="entry name" value="Type I PLP-dependent aspartate aminotransferase-like (Major domain)"/>
    <property type="match status" value="1"/>
</dbReference>
<evidence type="ECO:0000256" key="1">
    <source>
        <dbReference type="ARBA" id="ARBA00001933"/>
    </source>
</evidence>
<accession>A0A417Z707</accession>
<comment type="similarity">
    <text evidence="2">Belongs to the class-V pyridoxal-phosphate-dependent aminotransferase family. Csd subfamily.</text>
</comment>
<keyword evidence="7" id="KW-0808">Transferase</keyword>
<evidence type="ECO:0000256" key="4">
    <source>
        <dbReference type="ARBA" id="ARBA00050776"/>
    </source>
</evidence>
<dbReference type="InterPro" id="IPR015424">
    <property type="entry name" value="PyrdxlP-dep_Trfase"/>
</dbReference>
<gene>
    <name evidence="7" type="ORF">D1832_06070</name>
</gene>
<evidence type="ECO:0000259" key="6">
    <source>
        <dbReference type="Pfam" id="PF00266"/>
    </source>
</evidence>
<organism evidence="7 8">
    <name type="scientific">Dermacoccus abyssi</name>
    <dbReference type="NCBI Taxonomy" id="322596"/>
    <lineage>
        <taxon>Bacteria</taxon>
        <taxon>Bacillati</taxon>
        <taxon>Actinomycetota</taxon>
        <taxon>Actinomycetes</taxon>
        <taxon>Micrococcales</taxon>
        <taxon>Dermacoccaceae</taxon>
        <taxon>Dermacoccus</taxon>
    </lineage>
</organism>
<comment type="caution">
    <text evidence="7">The sequence shown here is derived from an EMBL/GenBank/DDBJ whole genome shotgun (WGS) entry which is preliminary data.</text>
</comment>
<evidence type="ECO:0000256" key="5">
    <source>
        <dbReference type="RuleBase" id="RU004504"/>
    </source>
</evidence>
<reference evidence="7 8" key="1">
    <citation type="submission" date="2018-08" db="EMBL/GenBank/DDBJ databases">
        <title>Whole genome sequence analysis of Dermacoccus abyssi bacteria isolated from Deep Mariana trench Micromonospora spp reveals genes involved in the environmental adaptation and production of secondary metabolites.</title>
        <authorList>
            <person name="Abdel-Mageed W.M."/>
            <person name="Lehri B."/>
            <person name="Nouioui I."/>
            <person name="Goodfellow I."/>
            <person name="Jaspars M."/>
            <person name="Karlyshev A."/>
        </authorList>
    </citation>
    <scope>NUCLEOTIDE SEQUENCE [LARGE SCALE GENOMIC DNA]</scope>
    <source>
        <strain evidence="7 8">MT1.1</strain>
    </source>
</reference>
<dbReference type="Pfam" id="PF00266">
    <property type="entry name" value="Aminotran_5"/>
    <property type="match status" value="1"/>
</dbReference>
<dbReference type="InterPro" id="IPR000192">
    <property type="entry name" value="Aminotrans_V_dom"/>
</dbReference>
<dbReference type="GO" id="GO:0031071">
    <property type="term" value="F:cysteine desulfurase activity"/>
    <property type="evidence" value="ECO:0007669"/>
    <property type="project" value="UniProtKB-EC"/>
</dbReference>
<dbReference type="SUPFAM" id="SSF53383">
    <property type="entry name" value="PLP-dependent transferases"/>
    <property type="match status" value="1"/>
</dbReference>
<dbReference type="InterPro" id="IPR020578">
    <property type="entry name" value="Aminotrans_V_PyrdxlP_BS"/>
</dbReference>
<dbReference type="AlphaFoldDB" id="A0A417Z707"/>
<dbReference type="GO" id="GO:0008483">
    <property type="term" value="F:transaminase activity"/>
    <property type="evidence" value="ECO:0007669"/>
    <property type="project" value="UniProtKB-KW"/>
</dbReference>
<evidence type="ECO:0000313" key="7">
    <source>
        <dbReference type="EMBL" id="RHW46391.1"/>
    </source>
</evidence>
<dbReference type="InterPro" id="IPR015421">
    <property type="entry name" value="PyrdxlP-dep_Trfase_major"/>
</dbReference>